<name>A0A936TEA9_9ACTN</name>
<dbReference type="PANTHER" id="PTHR42916:SF1">
    <property type="entry name" value="PROTEIN PHYLLO, CHLOROPLASTIC"/>
    <property type="match status" value="1"/>
</dbReference>
<evidence type="ECO:0000256" key="1">
    <source>
        <dbReference type="ARBA" id="ARBA00023239"/>
    </source>
</evidence>
<dbReference type="AlphaFoldDB" id="A0A936TEA9"/>
<organism evidence="3 4">
    <name type="scientific">Candidatus Neomicrothrix subdominans</name>
    <dbReference type="NCBI Taxonomy" id="2954438"/>
    <lineage>
        <taxon>Bacteria</taxon>
        <taxon>Bacillati</taxon>
        <taxon>Actinomycetota</taxon>
        <taxon>Acidimicrobiia</taxon>
        <taxon>Acidimicrobiales</taxon>
        <taxon>Microthrixaceae</taxon>
        <taxon>Candidatus Neomicrothrix</taxon>
    </lineage>
</organism>
<comment type="caution">
    <text evidence="3">The sequence shown here is derived from an EMBL/GenBank/DDBJ whole genome shotgun (WGS) entry which is preliminary data.</text>
</comment>
<keyword evidence="1" id="KW-0456">Lyase</keyword>
<evidence type="ECO:0000259" key="2">
    <source>
        <dbReference type="Pfam" id="PF12697"/>
    </source>
</evidence>
<dbReference type="InterPro" id="IPR029058">
    <property type="entry name" value="AB_hydrolase_fold"/>
</dbReference>
<proteinExistence type="predicted"/>
<evidence type="ECO:0000313" key="3">
    <source>
        <dbReference type="EMBL" id="MBK9298183.1"/>
    </source>
</evidence>
<gene>
    <name evidence="3" type="ORF">IPN02_15375</name>
</gene>
<sequence>MTDPSPTPLVLLHGFTQNRQCWGPFAGQLDDGRPVERWDLPGHGGGGPAADGWATADRLAAQAAARTAATAAPGATTTAEAARASDWLGYSLGGRMLLHLVLAHPNMVRRAVLIGATAGLATSAERAERRGTDEALAERIEQDGVDVFIERWLAMPMWDGLPEAAQFVDERRTNTADGLAGSLRLAGTGAQDDLWPRLGEIDVPVLVLAGGRDQKFTAIGRRLAAALPHGEFRAIPNAGHAVHLEAPERTAQAVTGWLDA</sequence>
<keyword evidence="3" id="KW-0378">Hydrolase</keyword>
<reference evidence="3 4" key="1">
    <citation type="submission" date="2020-10" db="EMBL/GenBank/DDBJ databases">
        <title>Connecting structure to function with the recovery of over 1000 high-quality activated sludge metagenome-assembled genomes encoding full-length rRNA genes using long-read sequencing.</title>
        <authorList>
            <person name="Singleton C.M."/>
            <person name="Petriglieri F."/>
            <person name="Kristensen J.M."/>
            <person name="Kirkegaard R.H."/>
            <person name="Michaelsen T.Y."/>
            <person name="Andersen M.H."/>
            <person name="Karst S.M."/>
            <person name="Dueholm M.S."/>
            <person name="Nielsen P.H."/>
            <person name="Albertsen M."/>
        </authorList>
    </citation>
    <scope>NUCLEOTIDE SEQUENCE [LARGE SCALE GENOMIC DNA]</scope>
    <source>
        <strain evidence="3">Lyne_18-Q3-R50-59_MAXAC.006</strain>
    </source>
</reference>
<dbReference type="PANTHER" id="PTHR42916">
    <property type="entry name" value="2-SUCCINYL-5-ENOLPYRUVYL-6-HYDROXY-3-CYCLOHEXENE-1-CARBOXYLATE SYNTHASE"/>
    <property type="match status" value="1"/>
</dbReference>
<dbReference type="SUPFAM" id="SSF53474">
    <property type="entry name" value="alpha/beta-Hydrolases"/>
    <property type="match status" value="1"/>
</dbReference>
<dbReference type="Pfam" id="PF12697">
    <property type="entry name" value="Abhydrolase_6"/>
    <property type="match status" value="1"/>
</dbReference>
<dbReference type="GO" id="GO:0016829">
    <property type="term" value="F:lyase activity"/>
    <property type="evidence" value="ECO:0007669"/>
    <property type="project" value="UniProtKB-KW"/>
</dbReference>
<protein>
    <submittedName>
        <fullName evidence="3">Alpha/beta fold hydrolase</fullName>
    </submittedName>
</protein>
<dbReference type="Gene3D" id="3.40.50.1820">
    <property type="entry name" value="alpha/beta hydrolase"/>
    <property type="match status" value="1"/>
</dbReference>
<dbReference type="InterPro" id="IPR000073">
    <property type="entry name" value="AB_hydrolase_1"/>
</dbReference>
<evidence type="ECO:0000313" key="4">
    <source>
        <dbReference type="Proteomes" id="UP000727993"/>
    </source>
</evidence>
<dbReference type="EMBL" id="JADJZA010000008">
    <property type="protein sequence ID" value="MBK9298183.1"/>
    <property type="molecule type" value="Genomic_DNA"/>
</dbReference>
<feature type="domain" description="AB hydrolase-1" evidence="2">
    <location>
        <begin position="9"/>
        <end position="253"/>
    </location>
</feature>
<dbReference type="GO" id="GO:0016787">
    <property type="term" value="F:hydrolase activity"/>
    <property type="evidence" value="ECO:0007669"/>
    <property type="project" value="UniProtKB-KW"/>
</dbReference>
<accession>A0A936TEA9</accession>
<dbReference type="Proteomes" id="UP000727993">
    <property type="component" value="Unassembled WGS sequence"/>
</dbReference>